<sequence>MNCFLCLACEDQSFASTPGHQIFNLAMEIN</sequence>
<organism evidence="1">
    <name type="scientific">Rhizophora mucronata</name>
    <name type="common">Asiatic mangrove</name>
    <dbReference type="NCBI Taxonomy" id="61149"/>
    <lineage>
        <taxon>Eukaryota</taxon>
        <taxon>Viridiplantae</taxon>
        <taxon>Streptophyta</taxon>
        <taxon>Embryophyta</taxon>
        <taxon>Tracheophyta</taxon>
        <taxon>Spermatophyta</taxon>
        <taxon>Magnoliopsida</taxon>
        <taxon>eudicotyledons</taxon>
        <taxon>Gunneridae</taxon>
        <taxon>Pentapetalae</taxon>
        <taxon>rosids</taxon>
        <taxon>fabids</taxon>
        <taxon>Malpighiales</taxon>
        <taxon>Rhizophoraceae</taxon>
        <taxon>Rhizophora</taxon>
    </lineage>
</organism>
<accession>A0A2P2PCR8</accession>
<name>A0A2P2PCR8_RHIMU</name>
<reference evidence="1" key="1">
    <citation type="submission" date="2018-02" db="EMBL/GenBank/DDBJ databases">
        <title>Rhizophora mucronata_Transcriptome.</title>
        <authorList>
            <person name="Meera S.P."/>
            <person name="Sreeshan A."/>
            <person name="Augustine A."/>
        </authorList>
    </citation>
    <scope>NUCLEOTIDE SEQUENCE</scope>
    <source>
        <tissue evidence="1">Leaf</tissue>
    </source>
</reference>
<dbReference type="AlphaFoldDB" id="A0A2P2PCR8"/>
<protein>
    <submittedName>
        <fullName evidence="1">Uncharacterized protein</fullName>
    </submittedName>
</protein>
<dbReference type="EMBL" id="GGEC01071937">
    <property type="protein sequence ID" value="MBX52421.1"/>
    <property type="molecule type" value="Transcribed_RNA"/>
</dbReference>
<proteinExistence type="predicted"/>
<evidence type="ECO:0000313" key="1">
    <source>
        <dbReference type="EMBL" id="MBX52421.1"/>
    </source>
</evidence>